<dbReference type="PANTHER" id="PTHR30502:SF0">
    <property type="entry name" value="PHOSPHOENOLPYRUVATE CARBOXYLASE FAMILY PROTEIN"/>
    <property type="match status" value="1"/>
</dbReference>
<dbReference type="InterPro" id="IPR050251">
    <property type="entry name" value="HpcH-HpaI_aldolase"/>
</dbReference>
<evidence type="ECO:0000256" key="3">
    <source>
        <dbReference type="ARBA" id="ARBA00023239"/>
    </source>
</evidence>
<dbReference type="EMBL" id="JBHRSU010000005">
    <property type="protein sequence ID" value="MFC3100373.1"/>
    <property type="molecule type" value="Genomic_DNA"/>
</dbReference>
<name>A0ABV7ECE2_9SPHN</name>
<evidence type="ECO:0000259" key="4">
    <source>
        <dbReference type="Pfam" id="PF03328"/>
    </source>
</evidence>
<dbReference type="Proteomes" id="UP001595378">
    <property type="component" value="Unassembled WGS sequence"/>
</dbReference>
<gene>
    <name evidence="5" type="ORF">ACFODK_05655</name>
</gene>
<evidence type="ECO:0000313" key="5">
    <source>
        <dbReference type="EMBL" id="MFC3100373.1"/>
    </source>
</evidence>
<dbReference type="InterPro" id="IPR040442">
    <property type="entry name" value="Pyrv_kinase-like_dom_sf"/>
</dbReference>
<dbReference type="GO" id="GO:0016829">
    <property type="term" value="F:lyase activity"/>
    <property type="evidence" value="ECO:0007669"/>
    <property type="project" value="UniProtKB-KW"/>
</dbReference>
<dbReference type="SUPFAM" id="SSF51621">
    <property type="entry name" value="Phosphoenolpyruvate/pyruvate domain"/>
    <property type="match status" value="1"/>
</dbReference>
<dbReference type="RefSeq" id="WP_336917629.1">
    <property type="nucleotide sequence ID" value="NZ_JBANRN010000002.1"/>
</dbReference>
<sequence>MTSFRDKLRTGKPLIGLWQALANNYAAEICARQGFDWLLLDAEHSPNTIQTLLAQAQAIAPFPVETIVRVAFGEPVVFKQYLDLGLHSLLVPMVESAEQAADLVRYCRFPPRGIRGVSSATSRGADFGVDADYLHNADQHITLIVQIESRAGLENVAEIAAVDGVDALFIGPSDLAASLGHLGDPLHPEVTAAVDQALAVIKAAGKPAGIFAVSPQHARDSFAKGFAFASVGTDIGLLISGARAVLADVRGG</sequence>
<accession>A0ABV7ECE2</accession>
<keyword evidence="2" id="KW-0479">Metal-binding</keyword>
<protein>
    <submittedName>
        <fullName evidence="5">HpcH/HpaI aldolase/citrate lyase family protein</fullName>
    </submittedName>
</protein>
<dbReference type="Pfam" id="PF03328">
    <property type="entry name" value="HpcH_HpaI"/>
    <property type="match status" value="1"/>
</dbReference>
<dbReference type="PANTHER" id="PTHR30502">
    <property type="entry name" value="2-KETO-3-DEOXY-L-RHAMNONATE ALDOLASE"/>
    <property type="match status" value="1"/>
</dbReference>
<evidence type="ECO:0000313" key="6">
    <source>
        <dbReference type="Proteomes" id="UP001595378"/>
    </source>
</evidence>
<reference evidence="6" key="1">
    <citation type="journal article" date="2019" name="Int. J. Syst. Evol. Microbiol.">
        <title>The Global Catalogue of Microorganisms (GCM) 10K type strain sequencing project: providing services to taxonomists for standard genome sequencing and annotation.</title>
        <authorList>
            <consortium name="The Broad Institute Genomics Platform"/>
            <consortium name="The Broad Institute Genome Sequencing Center for Infectious Disease"/>
            <person name="Wu L."/>
            <person name="Ma J."/>
        </authorList>
    </citation>
    <scope>NUCLEOTIDE SEQUENCE [LARGE SCALE GENOMIC DNA]</scope>
    <source>
        <strain evidence="6">KCTC 52606</strain>
    </source>
</reference>
<keyword evidence="3 5" id="KW-0456">Lyase</keyword>
<dbReference type="Gene3D" id="3.20.20.60">
    <property type="entry name" value="Phosphoenolpyruvate-binding domains"/>
    <property type="match status" value="1"/>
</dbReference>
<organism evidence="5 6">
    <name type="scientific">Alteraurantiacibacter lauratis</name>
    <dbReference type="NCBI Taxonomy" id="2054627"/>
    <lineage>
        <taxon>Bacteria</taxon>
        <taxon>Pseudomonadati</taxon>
        <taxon>Pseudomonadota</taxon>
        <taxon>Alphaproteobacteria</taxon>
        <taxon>Sphingomonadales</taxon>
        <taxon>Erythrobacteraceae</taxon>
        <taxon>Alteraurantiacibacter</taxon>
    </lineage>
</organism>
<feature type="domain" description="HpcH/HpaI aldolase/citrate lyase" evidence="4">
    <location>
        <begin position="15"/>
        <end position="239"/>
    </location>
</feature>
<evidence type="ECO:0000256" key="2">
    <source>
        <dbReference type="ARBA" id="ARBA00022723"/>
    </source>
</evidence>
<proteinExistence type="inferred from homology"/>
<comment type="similarity">
    <text evidence="1">Belongs to the HpcH/HpaI aldolase family.</text>
</comment>
<keyword evidence="6" id="KW-1185">Reference proteome</keyword>
<dbReference type="InterPro" id="IPR005000">
    <property type="entry name" value="Aldolase/citrate-lyase_domain"/>
</dbReference>
<comment type="caution">
    <text evidence="5">The sequence shown here is derived from an EMBL/GenBank/DDBJ whole genome shotgun (WGS) entry which is preliminary data.</text>
</comment>
<evidence type="ECO:0000256" key="1">
    <source>
        <dbReference type="ARBA" id="ARBA00005568"/>
    </source>
</evidence>
<dbReference type="InterPro" id="IPR015813">
    <property type="entry name" value="Pyrv/PenolPyrv_kinase-like_dom"/>
</dbReference>